<feature type="non-terminal residue" evidence="1">
    <location>
        <position position="496"/>
    </location>
</feature>
<dbReference type="AlphaFoldDB" id="A0A9N9ADX5"/>
<sequence>NCGQKGVAINVLSELKNDEQKIKYLRGLLKSVCHEAPELEGEFSPKRQKTTFSEILNELGLEHAYNTRNCIVLDNLSHEDRVRFIKKLGQPLIGGDLFHTINDTAALIKTTRFQCPETMASSSHQIPSRWSHTPHGIGKSSFLIYFAIRLLSESTDQAPNAVIFQTKGYCMNADGIVDPLIFDVNIVVAIPLYEYGNKQFQDYAKKSITHYMPPWSAGGIPRYVLEQAQIQWDDPINNKNFDTVEKNALRHFFQAFKELGNTIQLLKCFCGGDYCMTYCSRLIHTWNSDDTYRFPYHTFASRYVFDKIQDRFTEETVRYMLQQLVLANNTFHDTSYREKMFKLYVLYLWRSGGKQFTTKRLGSSSTAMLNASSNPRIYRVENVNEFKIPDEFSNELFIPLHTNFPATDFIVSPNKIFQITVNPNHGVKMNRLVKIIKKMLRANPTMDRFFLYFVVPEEIYYLTVNGHNAQNLAQEIRLVQQWALKVDIAATLRERN</sequence>
<reference evidence="1" key="1">
    <citation type="submission" date="2021-06" db="EMBL/GenBank/DDBJ databases">
        <authorList>
            <person name="Kallberg Y."/>
            <person name="Tangrot J."/>
            <person name="Rosling A."/>
        </authorList>
    </citation>
    <scope>NUCLEOTIDE SEQUENCE</scope>
    <source>
        <strain evidence="1">IA702</strain>
    </source>
</reference>
<name>A0A9N9ADX5_9GLOM</name>
<organism evidence="1 2">
    <name type="scientific">Paraglomus occultum</name>
    <dbReference type="NCBI Taxonomy" id="144539"/>
    <lineage>
        <taxon>Eukaryota</taxon>
        <taxon>Fungi</taxon>
        <taxon>Fungi incertae sedis</taxon>
        <taxon>Mucoromycota</taxon>
        <taxon>Glomeromycotina</taxon>
        <taxon>Glomeromycetes</taxon>
        <taxon>Paraglomerales</taxon>
        <taxon>Paraglomeraceae</taxon>
        <taxon>Paraglomus</taxon>
    </lineage>
</organism>
<protein>
    <submittedName>
        <fullName evidence="1">10218_t:CDS:1</fullName>
    </submittedName>
</protein>
<proteinExistence type="predicted"/>
<evidence type="ECO:0000313" key="2">
    <source>
        <dbReference type="Proteomes" id="UP000789572"/>
    </source>
</evidence>
<keyword evidence="2" id="KW-1185">Reference proteome</keyword>
<dbReference type="InterPro" id="IPR052980">
    <property type="entry name" value="Crinkler_effector"/>
</dbReference>
<dbReference type="EMBL" id="CAJVPJ010000458">
    <property type="protein sequence ID" value="CAG8526755.1"/>
    <property type="molecule type" value="Genomic_DNA"/>
</dbReference>
<dbReference type="PANTHER" id="PTHR33129:SF1">
    <property type="entry name" value="ATP-BINDING PROTEIN"/>
    <property type="match status" value="1"/>
</dbReference>
<dbReference type="Proteomes" id="UP000789572">
    <property type="component" value="Unassembled WGS sequence"/>
</dbReference>
<comment type="caution">
    <text evidence="1">The sequence shown here is derived from an EMBL/GenBank/DDBJ whole genome shotgun (WGS) entry which is preliminary data.</text>
</comment>
<dbReference type="OrthoDB" id="19861at2759"/>
<accession>A0A9N9ADX5</accession>
<dbReference type="PANTHER" id="PTHR33129">
    <property type="entry name" value="PROTEIN KINASE DOMAIN-CONTAINING PROTEIN-RELATED"/>
    <property type="match status" value="1"/>
</dbReference>
<evidence type="ECO:0000313" key="1">
    <source>
        <dbReference type="EMBL" id="CAG8526755.1"/>
    </source>
</evidence>
<gene>
    <name evidence="1" type="ORF">POCULU_LOCUS3856</name>
</gene>